<dbReference type="PANTHER" id="PTHR21294">
    <property type="entry name" value="ELECTRON TRANSFER FLAVOPROTEIN BETA-SUBUNIT"/>
    <property type="match status" value="1"/>
</dbReference>
<dbReference type="Gene3D" id="3.40.50.620">
    <property type="entry name" value="HUPs"/>
    <property type="match status" value="1"/>
</dbReference>
<dbReference type="PANTHER" id="PTHR21294:SF17">
    <property type="entry name" value="PROTEIN FIXA"/>
    <property type="match status" value="1"/>
</dbReference>
<dbReference type="InterPro" id="IPR012255">
    <property type="entry name" value="ETF_b"/>
</dbReference>
<dbReference type="CDD" id="cd01714">
    <property type="entry name" value="ETF_beta"/>
    <property type="match status" value="1"/>
</dbReference>
<proteinExistence type="predicted"/>
<accession>A0A9E2BI16</accession>
<dbReference type="PIRSF" id="PIRSF000090">
    <property type="entry name" value="Beta-ETF"/>
    <property type="match status" value="1"/>
</dbReference>
<dbReference type="Proteomes" id="UP000811545">
    <property type="component" value="Unassembled WGS sequence"/>
</dbReference>
<dbReference type="GO" id="GO:0016491">
    <property type="term" value="F:oxidoreductase activity"/>
    <property type="evidence" value="ECO:0007669"/>
    <property type="project" value="UniProtKB-KW"/>
</dbReference>
<dbReference type="SMART" id="SM00893">
    <property type="entry name" value="ETF"/>
    <property type="match status" value="1"/>
</dbReference>
<dbReference type="SUPFAM" id="SSF52402">
    <property type="entry name" value="Adenine nucleotide alpha hydrolases-like"/>
    <property type="match status" value="1"/>
</dbReference>
<name>A0A9E2BI16_PSYF1</name>
<protein>
    <recommendedName>
        <fullName evidence="1">Electron transfer flavoprotein small subunit</fullName>
    </recommendedName>
</protein>
<dbReference type="EMBL" id="QLTW01000066">
    <property type="protein sequence ID" value="MBT9145252.1"/>
    <property type="molecule type" value="Genomic_DNA"/>
</dbReference>
<dbReference type="InterPro" id="IPR014730">
    <property type="entry name" value="ETF_a/b_N"/>
</dbReference>
<reference evidence="3 4" key="1">
    <citation type="journal article" date="2021" name="bioRxiv">
        <title>Unique metabolic strategies in Hadean analogues reveal hints for primordial physiology.</title>
        <authorList>
            <person name="Nobu M.K."/>
            <person name="Nakai R."/>
            <person name="Tamazawa S."/>
            <person name="Mori H."/>
            <person name="Toyoda A."/>
            <person name="Ijiri A."/>
            <person name="Suzuki S."/>
            <person name="Kurokawa K."/>
            <person name="Kamagata Y."/>
            <person name="Tamaki H."/>
        </authorList>
    </citation>
    <scope>NUCLEOTIDE SEQUENCE [LARGE SCALE GENOMIC DNA]</scope>
    <source>
        <strain evidence="3">BS525</strain>
    </source>
</reference>
<dbReference type="AlphaFoldDB" id="A0A9E2BI16"/>
<comment type="caution">
    <text evidence="3">The sequence shown here is derived from an EMBL/GenBank/DDBJ whole genome shotgun (WGS) entry which is preliminary data.</text>
</comment>
<organism evidence="3 4">
    <name type="scientific">Psychracetigena formicireducens</name>
    <dbReference type="NCBI Taxonomy" id="2986056"/>
    <lineage>
        <taxon>Bacteria</taxon>
        <taxon>Bacillati</taxon>
        <taxon>Candidatus Lithacetigenota</taxon>
        <taxon>Candidatus Psychracetigena</taxon>
    </lineage>
</organism>
<keyword evidence="3" id="KW-0560">Oxidoreductase</keyword>
<dbReference type="InterPro" id="IPR014729">
    <property type="entry name" value="Rossmann-like_a/b/a_fold"/>
</dbReference>
<evidence type="ECO:0000259" key="2">
    <source>
        <dbReference type="SMART" id="SM00893"/>
    </source>
</evidence>
<dbReference type="InterPro" id="IPR033948">
    <property type="entry name" value="ETF_beta_N"/>
</dbReference>
<evidence type="ECO:0000313" key="4">
    <source>
        <dbReference type="Proteomes" id="UP000811545"/>
    </source>
</evidence>
<dbReference type="GO" id="GO:0009055">
    <property type="term" value="F:electron transfer activity"/>
    <property type="evidence" value="ECO:0007669"/>
    <property type="project" value="InterPro"/>
</dbReference>
<sequence length="265" mass="29341">MKVVVLVKEVPDMGKVRFDTEKGVVDRSSADAQINPFDLNALQAAVDLKNLYNGEVTVITMGPLRAERTLRDAYARGADNCVLLSDKHFSGADTFATSRTIAAYISKLYDYDVIICGEKSIDGDTAQVGGEVADILNIPHAYYVEKINSISDKEIVVTINSLCGSKQLRKMKLPALISVTKNINRNELPTVKRKLKSLKIQVEKFGLSNLIDYISEEDTGFKGSPTKVIKVVVPKEKIKECKVYKDDFRGFFSDVLGALKDKKVL</sequence>
<feature type="domain" description="Electron transfer flavoprotein alpha/beta-subunit N-terminal" evidence="2">
    <location>
        <begin position="22"/>
        <end position="214"/>
    </location>
</feature>
<evidence type="ECO:0000256" key="1">
    <source>
        <dbReference type="ARBA" id="ARBA00042002"/>
    </source>
</evidence>
<dbReference type="Pfam" id="PF01012">
    <property type="entry name" value="ETF"/>
    <property type="match status" value="1"/>
</dbReference>
<evidence type="ECO:0000313" key="3">
    <source>
        <dbReference type="EMBL" id="MBT9145252.1"/>
    </source>
</evidence>
<gene>
    <name evidence="3" type="primary">carD_1</name>
    <name evidence="3" type="ORF">DDT42_01122</name>
</gene>